<dbReference type="Proteomes" id="UP000812961">
    <property type="component" value="Unassembled WGS sequence"/>
</dbReference>
<evidence type="ECO:0000313" key="2">
    <source>
        <dbReference type="EMBL" id="MBW8682832.1"/>
    </source>
</evidence>
<sequence>MNKKLFSLLLLVAAFLSFAAMPEIAPAPRLYPELTKYFISVRKNTIRRNEREVLGILKGAVVMASMDDKDRKRGSGNFHICKGY</sequence>
<keyword evidence="1" id="KW-0732">Signal</keyword>
<protein>
    <submittedName>
        <fullName evidence="2">Uncharacterized protein</fullName>
    </submittedName>
</protein>
<feature type="chain" id="PRO_5046506423" evidence="1">
    <location>
        <begin position="20"/>
        <end position="84"/>
    </location>
</feature>
<dbReference type="EMBL" id="JAICCF010000001">
    <property type="protein sequence ID" value="MBW8682832.1"/>
    <property type="molecule type" value="Genomic_DNA"/>
</dbReference>
<keyword evidence="3" id="KW-1185">Reference proteome</keyword>
<accession>A0ABS7G7X8</accession>
<name>A0ABS7G7X8_9BACT</name>
<feature type="signal peptide" evidence="1">
    <location>
        <begin position="1"/>
        <end position="19"/>
    </location>
</feature>
<evidence type="ECO:0000256" key="1">
    <source>
        <dbReference type="SAM" id="SignalP"/>
    </source>
</evidence>
<organism evidence="2 3">
    <name type="scientific">Chitinophaga rhizophila</name>
    <dbReference type="NCBI Taxonomy" id="2866212"/>
    <lineage>
        <taxon>Bacteria</taxon>
        <taxon>Pseudomonadati</taxon>
        <taxon>Bacteroidota</taxon>
        <taxon>Chitinophagia</taxon>
        <taxon>Chitinophagales</taxon>
        <taxon>Chitinophagaceae</taxon>
        <taxon>Chitinophaga</taxon>
    </lineage>
</organism>
<proteinExistence type="predicted"/>
<dbReference type="RefSeq" id="WP_220248070.1">
    <property type="nucleotide sequence ID" value="NZ_JAICCF010000001.1"/>
</dbReference>
<reference evidence="2 3" key="1">
    <citation type="submission" date="2021-08" db="EMBL/GenBank/DDBJ databases">
        <title>The genome sequence of Chitinophaga sp. B61.</title>
        <authorList>
            <person name="Zhang X."/>
        </authorList>
    </citation>
    <scope>NUCLEOTIDE SEQUENCE [LARGE SCALE GENOMIC DNA]</scope>
    <source>
        <strain evidence="2 3">B61</strain>
    </source>
</reference>
<gene>
    <name evidence="2" type="ORF">K1Y79_00680</name>
</gene>
<evidence type="ECO:0000313" key="3">
    <source>
        <dbReference type="Proteomes" id="UP000812961"/>
    </source>
</evidence>
<comment type="caution">
    <text evidence="2">The sequence shown here is derived from an EMBL/GenBank/DDBJ whole genome shotgun (WGS) entry which is preliminary data.</text>
</comment>